<evidence type="ECO:0000256" key="8">
    <source>
        <dbReference type="ARBA" id="ARBA00022989"/>
    </source>
</evidence>
<dbReference type="InterPro" id="IPR006260">
    <property type="entry name" value="TonB/TolA_C"/>
</dbReference>
<evidence type="ECO:0000256" key="3">
    <source>
        <dbReference type="ARBA" id="ARBA00022448"/>
    </source>
</evidence>
<evidence type="ECO:0000256" key="7">
    <source>
        <dbReference type="ARBA" id="ARBA00022927"/>
    </source>
</evidence>
<feature type="domain" description="TonB C-terminal" evidence="10">
    <location>
        <begin position="181"/>
        <end position="246"/>
    </location>
</feature>
<name>A0A431TYN6_9BACT</name>
<organism evidence="11 12">
    <name type="scientific">Hymenobacter gummosus</name>
    <dbReference type="NCBI Taxonomy" id="1776032"/>
    <lineage>
        <taxon>Bacteria</taxon>
        <taxon>Pseudomonadati</taxon>
        <taxon>Bacteroidota</taxon>
        <taxon>Cytophagia</taxon>
        <taxon>Cytophagales</taxon>
        <taxon>Hymenobacteraceae</taxon>
        <taxon>Hymenobacter</taxon>
    </lineage>
</organism>
<comment type="caution">
    <text evidence="11">The sequence shown here is derived from an EMBL/GenBank/DDBJ whole genome shotgun (WGS) entry which is preliminary data.</text>
</comment>
<dbReference type="InterPro" id="IPR037682">
    <property type="entry name" value="TonB_C"/>
</dbReference>
<evidence type="ECO:0000256" key="9">
    <source>
        <dbReference type="ARBA" id="ARBA00023136"/>
    </source>
</evidence>
<keyword evidence="4" id="KW-1003">Cell membrane</keyword>
<keyword evidence="5" id="KW-0997">Cell inner membrane</keyword>
<dbReference type="EMBL" id="RXOF01000013">
    <property type="protein sequence ID" value="RTQ47151.1"/>
    <property type="molecule type" value="Genomic_DNA"/>
</dbReference>
<dbReference type="AlphaFoldDB" id="A0A431TYN6"/>
<dbReference type="GO" id="GO:0055085">
    <property type="term" value="P:transmembrane transport"/>
    <property type="evidence" value="ECO:0007669"/>
    <property type="project" value="InterPro"/>
</dbReference>
<evidence type="ECO:0000259" key="10">
    <source>
        <dbReference type="Pfam" id="PF03544"/>
    </source>
</evidence>
<dbReference type="Gene3D" id="3.30.1150.10">
    <property type="match status" value="1"/>
</dbReference>
<protein>
    <submittedName>
        <fullName evidence="11">Energy transducer TonB</fullName>
    </submittedName>
</protein>
<reference evidence="11 12" key="1">
    <citation type="submission" date="2018-12" db="EMBL/GenBank/DDBJ databases">
        <title>Hymenobacter gummosus sp. nov., isolated from a spring.</title>
        <authorList>
            <person name="Nie L."/>
        </authorList>
    </citation>
    <scope>NUCLEOTIDE SEQUENCE [LARGE SCALE GENOMIC DNA]</scope>
    <source>
        <strain evidence="11 12">KCTC 52166</strain>
    </source>
</reference>
<keyword evidence="6" id="KW-0812">Transmembrane</keyword>
<dbReference type="RefSeq" id="WP_165903842.1">
    <property type="nucleotide sequence ID" value="NZ_RXOF01000013.1"/>
</dbReference>
<keyword evidence="8" id="KW-1133">Transmembrane helix</keyword>
<dbReference type="SUPFAM" id="SSF74653">
    <property type="entry name" value="TolA/TonB C-terminal domain"/>
    <property type="match status" value="1"/>
</dbReference>
<keyword evidence="7" id="KW-0653">Protein transport</keyword>
<evidence type="ECO:0000256" key="2">
    <source>
        <dbReference type="ARBA" id="ARBA00006555"/>
    </source>
</evidence>
<evidence type="ECO:0000256" key="4">
    <source>
        <dbReference type="ARBA" id="ARBA00022475"/>
    </source>
</evidence>
<evidence type="ECO:0000313" key="11">
    <source>
        <dbReference type="EMBL" id="RTQ47151.1"/>
    </source>
</evidence>
<evidence type="ECO:0000313" key="12">
    <source>
        <dbReference type="Proteomes" id="UP000282184"/>
    </source>
</evidence>
<dbReference type="NCBIfam" id="TIGR01352">
    <property type="entry name" value="tonB_Cterm"/>
    <property type="match status" value="1"/>
</dbReference>
<evidence type="ECO:0000256" key="1">
    <source>
        <dbReference type="ARBA" id="ARBA00004383"/>
    </source>
</evidence>
<dbReference type="GO" id="GO:0015031">
    <property type="term" value="P:protein transport"/>
    <property type="evidence" value="ECO:0007669"/>
    <property type="project" value="UniProtKB-KW"/>
</dbReference>
<comment type="subcellular location">
    <subcellularLocation>
        <location evidence="1">Cell inner membrane</location>
        <topology evidence="1">Single-pass membrane protein</topology>
        <orientation evidence="1">Periplasmic side</orientation>
    </subcellularLocation>
</comment>
<comment type="similarity">
    <text evidence="2">Belongs to the TonB family.</text>
</comment>
<dbReference type="Pfam" id="PF03544">
    <property type="entry name" value="TonB_C"/>
    <property type="match status" value="1"/>
</dbReference>
<proteinExistence type="inferred from homology"/>
<keyword evidence="9" id="KW-0472">Membrane</keyword>
<dbReference type="GO" id="GO:0098797">
    <property type="term" value="C:plasma membrane protein complex"/>
    <property type="evidence" value="ECO:0007669"/>
    <property type="project" value="TreeGrafter"/>
</dbReference>
<keyword evidence="12" id="KW-1185">Reference proteome</keyword>
<sequence length="255" mass="27861">MLYELPISNVRLSACHVPAEQLTPVAGGHFCASCQRTVQDFTQASAAELARAQAAAPDGRVCGRFRLSQLAPESRPAPLRLRPRLRQFLLAAVLVLAQGLSARQAWAQLQPRPVAPFRPAATAPLYQLPGSLPAPVAPDTTKTPEPTVFGGMMEVMPVPPGGMEGLLQFLGQHLRYPATTTVEGKVFVNFIVQRDGQLTDFRVLKGLDPVLDAEALRVLKLMPRWTPGQQNHRPVAVRYTLPVTFRRDAPPATRQ</sequence>
<dbReference type="PANTHER" id="PTHR33446">
    <property type="entry name" value="PROTEIN TONB-RELATED"/>
    <property type="match status" value="1"/>
</dbReference>
<dbReference type="InterPro" id="IPR051045">
    <property type="entry name" value="TonB-dependent_transducer"/>
</dbReference>
<accession>A0A431TYN6</accession>
<dbReference type="Proteomes" id="UP000282184">
    <property type="component" value="Unassembled WGS sequence"/>
</dbReference>
<keyword evidence="3" id="KW-0813">Transport</keyword>
<dbReference type="PANTHER" id="PTHR33446:SF2">
    <property type="entry name" value="PROTEIN TONB"/>
    <property type="match status" value="1"/>
</dbReference>
<dbReference type="GO" id="GO:0031992">
    <property type="term" value="F:energy transducer activity"/>
    <property type="evidence" value="ECO:0007669"/>
    <property type="project" value="TreeGrafter"/>
</dbReference>
<gene>
    <name evidence="11" type="ORF">EJV47_19835</name>
</gene>
<evidence type="ECO:0000256" key="6">
    <source>
        <dbReference type="ARBA" id="ARBA00022692"/>
    </source>
</evidence>
<evidence type="ECO:0000256" key="5">
    <source>
        <dbReference type="ARBA" id="ARBA00022519"/>
    </source>
</evidence>